<dbReference type="SUPFAM" id="SSF51261">
    <property type="entry name" value="Duplicated hybrid motif"/>
    <property type="match status" value="1"/>
</dbReference>
<organism evidence="1">
    <name type="scientific">Cupriavidus taiwanensis</name>
    <dbReference type="NCBI Taxonomy" id="164546"/>
    <lineage>
        <taxon>Bacteria</taxon>
        <taxon>Pseudomonadati</taxon>
        <taxon>Pseudomonadota</taxon>
        <taxon>Betaproteobacteria</taxon>
        <taxon>Burkholderiales</taxon>
        <taxon>Burkholderiaceae</taxon>
        <taxon>Cupriavidus</taxon>
    </lineage>
</organism>
<dbReference type="PROSITE" id="PS00018">
    <property type="entry name" value="EF_HAND_1"/>
    <property type="match status" value="1"/>
</dbReference>
<dbReference type="Gene3D" id="2.70.70.10">
    <property type="entry name" value="Glucose Permease (Domain IIA)"/>
    <property type="match status" value="1"/>
</dbReference>
<proteinExistence type="predicted"/>
<dbReference type="Gene3D" id="1.10.530.10">
    <property type="match status" value="1"/>
</dbReference>
<evidence type="ECO:0000313" key="1">
    <source>
        <dbReference type="EMBL" id="SOY53591.1"/>
    </source>
</evidence>
<dbReference type="SUPFAM" id="SSF53955">
    <property type="entry name" value="Lysozyme-like"/>
    <property type="match status" value="1"/>
</dbReference>
<reference evidence="1" key="1">
    <citation type="submission" date="2018-01" db="EMBL/GenBank/DDBJ databases">
        <authorList>
            <person name="Clerissi C."/>
        </authorList>
    </citation>
    <scope>NUCLEOTIDE SEQUENCE</scope>
    <source>
        <strain evidence="1">Cupriavidus taiwanensis STM 3521</strain>
    </source>
</reference>
<dbReference type="Proteomes" id="UP000256297">
    <property type="component" value="Chromosome CBM2589_b"/>
</dbReference>
<dbReference type="InterPro" id="IPR023346">
    <property type="entry name" value="Lysozyme-like_dom_sf"/>
</dbReference>
<dbReference type="EMBL" id="OFSP01000023">
    <property type="protein sequence ID" value="SOY53591.1"/>
    <property type="molecule type" value="Genomic_DNA"/>
</dbReference>
<dbReference type="CDD" id="cd12797">
    <property type="entry name" value="M23_peptidase"/>
    <property type="match status" value="1"/>
</dbReference>
<comment type="caution">
    <text evidence="1">The sequence shown here is derived from an EMBL/GenBank/DDBJ whole genome shotgun (WGS) entry which is preliminary data.</text>
</comment>
<accession>A0A375BUI4</accession>
<name>A0A375BUI4_9BURK</name>
<dbReference type="InterPro" id="IPR018247">
    <property type="entry name" value="EF_Hand_1_Ca_BS"/>
</dbReference>
<sequence>MLISPPFLPPRVSNQTENQWIDTAMPGGEPGNGAYPVSYKLSWHGGLHLRAPARSDGGVEPVRAIADGIVVYRRGSTEPPAAPAPEAPLGYQGRTSDGVVVIRHETETGAARQSSIPTRVVFFSVYMHMHTLRATVQPGRRIHRKEELGQAGYIRGQPHQIHFEIICDDANLRQLIGRDSGIVQLTADGRSDAIFGELYFHLAETTPVYAQCPPRIQSRPPGGAPLGEELIVGLRYAEGEGTESTRGHAYVTTYRLAGAPLGEALPIPDAEYDIYRHATEISEAYPANARPAPSAVFELLRFGRVIGPDPLVPVDVPHWRLIRTPAGTGWVNLNAQGVHKFSDADFPHWRGWLLITDIDGDSLCNDATIMRAVDVNRDGTITADEVHARLDAPAIQSFLKTLICKLPTEWEAATIEGRRGWLKTPSPSNPKPLQEEKFARLRSHIEALAFWQQANLQVPQYNAEGQPVGERALPNTHWHFNPREFIRAFRKCGWLSLPELARLIPRRISYTQHGQLRTASNVGQVSRAAATTRLQAYALHLNLVARKYGISSARHRFAHFFAQTIIETDRWQVVYEYGRGAPDRRIPMAEYYAAFYGRGIMQLTWAGNYESYGQFRNLPLHRDAYVDRRIGVDSNHYWWDPTVRDADARILKIAGIPKRWAPRFDPNVVETDAFMACDSGGFYWVRKYLSRSGAEININRAADDDFSPRTIGRVSVLVNGGGNGYYERQAYAQYARRILLDTTEVGATQDYLTPRNNVTVRVDYDEPN</sequence>
<dbReference type="InterPro" id="IPR011055">
    <property type="entry name" value="Dup_hybrid_motif"/>
</dbReference>
<dbReference type="AlphaFoldDB" id="A0A375BUI4"/>
<gene>
    <name evidence="1" type="ORF">CBM2589_B30064</name>
</gene>
<protein>
    <recommendedName>
        <fullName evidence="2">EF-hand domain-containing protein</fullName>
    </recommendedName>
</protein>
<evidence type="ECO:0008006" key="2">
    <source>
        <dbReference type="Google" id="ProtNLM"/>
    </source>
</evidence>